<sequence>MMRSAYILVISLGLLFLQTGCWDVKTIQDTNYVTALGFDYDKGRFIIYAQMLDFANVAKQEGGKAAMSGSIWVGKEEGVTIGDAFSNLYKTSQQRVFWGHVVAFVFTQRALEKGLQEFTDSITRYNETRFTQWVYGTSEPLERVFTVIPFFNLSPMASILAHPKESYRQRSYIAPTRMYRVVAMMREPGNNLVLPSLDIQKNTWDKNGKPEPKLEIGGMHAVNNESHVLYFPEHELEGMRWLTKFTSRTPVTLTAEGKPVFSAYVDNPKNEVKATVEGNLVSFDIHISCKAIIREIFNTLDDTTMKEKISELIEKEVRQTFDIGKKQDVDLLRLEHVLYRNNFGQWARLTDNGQKRLQDYQIHEVKVDVNIMHAGMYKMKKNQEKRGQPKQY</sequence>
<evidence type="ECO:0000256" key="6">
    <source>
        <dbReference type="ARBA" id="ARBA00023139"/>
    </source>
</evidence>
<dbReference type="PANTHER" id="PTHR35789:SF1">
    <property type="entry name" value="SPORE GERMINATION PROTEIN B3"/>
    <property type="match status" value="1"/>
</dbReference>
<keyword evidence="4" id="KW-0732">Signal</keyword>
<proteinExistence type="inferred from homology"/>
<dbReference type="InterPro" id="IPR038501">
    <property type="entry name" value="Spore_GerAC_C_sf"/>
</dbReference>
<keyword evidence="11" id="KW-1185">Reference proteome</keyword>
<feature type="domain" description="Spore germination protein N-terminal" evidence="9">
    <location>
        <begin position="23"/>
        <end position="198"/>
    </location>
</feature>
<protein>
    <submittedName>
        <fullName evidence="10">Ger(X)C family spore germination protein</fullName>
    </submittedName>
</protein>
<evidence type="ECO:0000256" key="4">
    <source>
        <dbReference type="ARBA" id="ARBA00022729"/>
    </source>
</evidence>
<comment type="subcellular location">
    <subcellularLocation>
        <location evidence="1">Membrane</location>
        <topology evidence="1">Lipid-anchor</topology>
    </subcellularLocation>
</comment>
<keyword evidence="3" id="KW-0309">Germination</keyword>
<gene>
    <name evidence="10" type="ORF">ACFPOG_01520</name>
</gene>
<keyword evidence="5" id="KW-0472">Membrane</keyword>
<dbReference type="RefSeq" id="WP_270880383.1">
    <property type="nucleotide sequence ID" value="NZ_JAQFVF010000033.1"/>
</dbReference>
<evidence type="ECO:0000256" key="3">
    <source>
        <dbReference type="ARBA" id="ARBA00022544"/>
    </source>
</evidence>
<dbReference type="PANTHER" id="PTHR35789">
    <property type="entry name" value="SPORE GERMINATION PROTEIN B3"/>
    <property type="match status" value="1"/>
</dbReference>
<dbReference type="Proteomes" id="UP001596044">
    <property type="component" value="Unassembled WGS sequence"/>
</dbReference>
<evidence type="ECO:0000256" key="5">
    <source>
        <dbReference type="ARBA" id="ARBA00023136"/>
    </source>
</evidence>
<evidence type="ECO:0000256" key="1">
    <source>
        <dbReference type="ARBA" id="ARBA00004635"/>
    </source>
</evidence>
<keyword evidence="6" id="KW-0564">Palmitate</keyword>
<evidence type="ECO:0000313" key="10">
    <source>
        <dbReference type="EMBL" id="MFC5446929.1"/>
    </source>
</evidence>
<dbReference type="InterPro" id="IPR057336">
    <property type="entry name" value="GerAC_N"/>
</dbReference>
<organism evidence="10 11">
    <name type="scientific">Paenibacillus aestuarii</name>
    <dbReference type="NCBI Taxonomy" id="516965"/>
    <lineage>
        <taxon>Bacteria</taxon>
        <taxon>Bacillati</taxon>
        <taxon>Bacillota</taxon>
        <taxon>Bacilli</taxon>
        <taxon>Bacillales</taxon>
        <taxon>Paenibacillaceae</taxon>
        <taxon>Paenibacillus</taxon>
    </lineage>
</organism>
<dbReference type="InterPro" id="IPR008844">
    <property type="entry name" value="Spore_GerAC-like"/>
</dbReference>
<name>A0ABW0K0N1_9BACL</name>
<evidence type="ECO:0000256" key="7">
    <source>
        <dbReference type="ARBA" id="ARBA00023288"/>
    </source>
</evidence>
<evidence type="ECO:0000259" key="8">
    <source>
        <dbReference type="Pfam" id="PF05504"/>
    </source>
</evidence>
<keyword evidence="7" id="KW-0449">Lipoprotein</keyword>
<comment type="caution">
    <text evidence="10">The sequence shown here is derived from an EMBL/GenBank/DDBJ whole genome shotgun (WGS) entry which is preliminary data.</text>
</comment>
<accession>A0ABW0K0N1</accession>
<dbReference type="Gene3D" id="3.30.300.210">
    <property type="entry name" value="Nutrient germinant receptor protein C, domain 3"/>
    <property type="match status" value="1"/>
</dbReference>
<evidence type="ECO:0000256" key="2">
    <source>
        <dbReference type="ARBA" id="ARBA00007886"/>
    </source>
</evidence>
<comment type="similarity">
    <text evidence="2">Belongs to the GerABKC lipoprotein family.</text>
</comment>
<evidence type="ECO:0000259" key="9">
    <source>
        <dbReference type="Pfam" id="PF25198"/>
    </source>
</evidence>
<dbReference type="EMBL" id="JBHSMJ010000004">
    <property type="protein sequence ID" value="MFC5446929.1"/>
    <property type="molecule type" value="Genomic_DNA"/>
</dbReference>
<dbReference type="Pfam" id="PF25198">
    <property type="entry name" value="Spore_GerAC_N"/>
    <property type="match status" value="1"/>
</dbReference>
<evidence type="ECO:0000313" key="11">
    <source>
        <dbReference type="Proteomes" id="UP001596044"/>
    </source>
</evidence>
<reference evidence="11" key="1">
    <citation type="journal article" date="2019" name="Int. J. Syst. Evol. Microbiol.">
        <title>The Global Catalogue of Microorganisms (GCM) 10K type strain sequencing project: providing services to taxonomists for standard genome sequencing and annotation.</title>
        <authorList>
            <consortium name="The Broad Institute Genomics Platform"/>
            <consortium name="The Broad Institute Genome Sequencing Center for Infectious Disease"/>
            <person name="Wu L."/>
            <person name="Ma J."/>
        </authorList>
    </citation>
    <scope>NUCLEOTIDE SEQUENCE [LARGE SCALE GENOMIC DNA]</scope>
    <source>
        <strain evidence="11">KACC 11904</strain>
    </source>
</reference>
<dbReference type="NCBIfam" id="TIGR02887">
    <property type="entry name" value="spore_ger_x_C"/>
    <property type="match status" value="1"/>
</dbReference>
<dbReference type="Pfam" id="PF05504">
    <property type="entry name" value="Spore_GerAC"/>
    <property type="match status" value="1"/>
</dbReference>
<feature type="domain" description="Spore germination GerAC-like C-terminal" evidence="8">
    <location>
        <begin position="224"/>
        <end position="375"/>
    </location>
</feature>
<dbReference type="InterPro" id="IPR046953">
    <property type="entry name" value="Spore_GerAC-like_C"/>
</dbReference>